<comment type="similarity">
    <text evidence="2">Belongs to the vacuolar ATPase subunit S1 family.</text>
</comment>
<protein>
    <recommendedName>
        <fullName evidence="7">V-type proton ATPase subunit S1/VOA1 transmembrane domain-containing protein</fullName>
    </recommendedName>
</protein>
<evidence type="ECO:0000313" key="8">
    <source>
        <dbReference type="EMBL" id="KAA0198193.1"/>
    </source>
</evidence>
<reference evidence="8" key="2">
    <citation type="journal article" date="2018" name="Environ. Sci. Technol.">
        <title>The Toxicogenome of Hyalella azteca: A Model for Sediment Ecotoxicology and Evolutionary Toxicology.</title>
        <authorList>
            <person name="Poynton H.C."/>
            <person name="Hasenbein S."/>
            <person name="Benoit J.B."/>
            <person name="Sepulveda M.S."/>
            <person name="Poelchau M.F."/>
            <person name="Hughes D.S.T."/>
            <person name="Murali S.C."/>
            <person name="Chen S."/>
            <person name="Glastad K.M."/>
            <person name="Goodisman M.A.D."/>
            <person name="Werren J.H."/>
            <person name="Vineis J.H."/>
            <person name="Bowen J.L."/>
            <person name="Friedrich M."/>
            <person name="Jones J."/>
            <person name="Robertson H.M."/>
            <person name="Feyereisen R."/>
            <person name="Mechler-Hickson A."/>
            <person name="Mathers N."/>
            <person name="Lee C.E."/>
            <person name="Colbourne J.K."/>
            <person name="Biales A."/>
            <person name="Johnston J.S."/>
            <person name="Wellborn G.A."/>
            <person name="Rosendale A.J."/>
            <person name="Cridge A.G."/>
            <person name="Munoz-Torres M.C."/>
            <person name="Bain P.A."/>
            <person name="Manny A.R."/>
            <person name="Major K.M."/>
            <person name="Lambert F.N."/>
            <person name="Vulpe C.D."/>
            <person name="Tuck P."/>
            <person name="Blalock B.J."/>
            <person name="Lin Y.Y."/>
            <person name="Smith M.E."/>
            <person name="Ochoa-Acuna H."/>
            <person name="Chen M.M."/>
            <person name="Childers C.P."/>
            <person name="Qu J."/>
            <person name="Dugan S."/>
            <person name="Lee S.L."/>
            <person name="Chao H."/>
            <person name="Dinh H."/>
            <person name="Han Y."/>
            <person name="Doddapaneni H."/>
            <person name="Worley K.C."/>
            <person name="Muzny D.M."/>
            <person name="Gibbs R.A."/>
            <person name="Richards S."/>
        </authorList>
    </citation>
    <scope>NUCLEOTIDE SEQUENCE</scope>
    <source>
        <strain evidence="8">HAZT.00-mixed</strain>
        <tissue evidence="8">Whole organism</tissue>
    </source>
</reference>
<evidence type="ECO:0000256" key="1">
    <source>
        <dbReference type="ARBA" id="ARBA00004167"/>
    </source>
</evidence>
<evidence type="ECO:0000256" key="2">
    <source>
        <dbReference type="ARBA" id="ARBA00009037"/>
    </source>
</evidence>
<organism evidence="8">
    <name type="scientific">Hyalella azteca</name>
    <name type="common">Amphipod</name>
    <dbReference type="NCBI Taxonomy" id="294128"/>
    <lineage>
        <taxon>Eukaryota</taxon>
        <taxon>Metazoa</taxon>
        <taxon>Ecdysozoa</taxon>
        <taxon>Arthropoda</taxon>
        <taxon>Crustacea</taxon>
        <taxon>Multicrustacea</taxon>
        <taxon>Malacostraca</taxon>
        <taxon>Eumalacostraca</taxon>
        <taxon>Peracarida</taxon>
        <taxon>Amphipoda</taxon>
        <taxon>Senticaudata</taxon>
        <taxon>Talitrida</taxon>
        <taxon>Talitroidea</taxon>
        <taxon>Hyalellidae</taxon>
        <taxon>Hyalella</taxon>
    </lineage>
</organism>
<dbReference type="PANTHER" id="PTHR12471:SF7">
    <property type="entry name" value="V-TYPE PROTON ATPASE SUBUNIT S1"/>
    <property type="match status" value="1"/>
</dbReference>
<dbReference type="AlphaFoldDB" id="A0A6A0H397"/>
<dbReference type="EMBL" id="JQDR03007711">
    <property type="protein sequence ID" value="KAA0198193.1"/>
    <property type="molecule type" value="Genomic_DNA"/>
</dbReference>
<dbReference type="GO" id="GO:0033176">
    <property type="term" value="C:proton-transporting V-type ATPase complex"/>
    <property type="evidence" value="ECO:0007669"/>
    <property type="project" value="TreeGrafter"/>
</dbReference>
<evidence type="ECO:0000256" key="3">
    <source>
        <dbReference type="ARBA" id="ARBA00022692"/>
    </source>
</evidence>
<dbReference type="PANTHER" id="PTHR12471">
    <property type="entry name" value="VACUOLAR ATP SYNTHASE SUBUNIT S1"/>
    <property type="match status" value="1"/>
</dbReference>
<feature type="transmembrane region" description="Helical" evidence="6">
    <location>
        <begin position="27"/>
        <end position="53"/>
    </location>
</feature>
<evidence type="ECO:0000259" key="7">
    <source>
        <dbReference type="Pfam" id="PF20520"/>
    </source>
</evidence>
<evidence type="ECO:0000256" key="5">
    <source>
        <dbReference type="ARBA" id="ARBA00023136"/>
    </source>
</evidence>
<accession>A0A6A0H397</accession>
<keyword evidence="4 6" id="KW-1133">Transmembrane helix</keyword>
<keyword evidence="5 6" id="KW-0472">Membrane</keyword>
<gene>
    <name evidence="8" type="ORF">HAZT_HAZT004096</name>
</gene>
<dbReference type="InterPro" id="IPR008388">
    <property type="entry name" value="Ac45_acc_su"/>
</dbReference>
<reference evidence="8" key="3">
    <citation type="submission" date="2019-06" db="EMBL/GenBank/DDBJ databases">
        <authorList>
            <person name="Poynton C."/>
            <person name="Hasenbein S."/>
            <person name="Benoit J.B."/>
            <person name="Sepulveda M.S."/>
            <person name="Poelchau M.F."/>
            <person name="Murali S.C."/>
            <person name="Chen S."/>
            <person name="Glastad K.M."/>
            <person name="Werren J.H."/>
            <person name="Vineis J.H."/>
            <person name="Bowen J.L."/>
            <person name="Friedrich M."/>
            <person name="Jones J."/>
            <person name="Robertson H.M."/>
            <person name="Feyereisen R."/>
            <person name="Mechler-Hickson A."/>
            <person name="Mathers N."/>
            <person name="Lee C.E."/>
            <person name="Colbourne J.K."/>
            <person name="Biales A."/>
            <person name="Johnston J.S."/>
            <person name="Wellborn G.A."/>
            <person name="Rosendale A.J."/>
            <person name="Cridge A.G."/>
            <person name="Munoz-Torres M.C."/>
            <person name="Bain P.A."/>
            <person name="Manny A.R."/>
            <person name="Major K.M."/>
            <person name="Lambert F.N."/>
            <person name="Vulpe C.D."/>
            <person name="Tuck P."/>
            <person name="Blalock B.J."/>
            <person name="Lin Y.-Y."/>
            <person name="Smith M.E."/>
            <person name="Ochoa-Acuna H."/>
            <person name="Chen M.-J.M."/>
            <person name="Childers C.P."/>
            <person name="Qu J."/>
            <person name="Dugan S."/>
            <person name="Lee S.L."/>
            <person name="Chao H."/>
            <person name="Dinh H."/>
            <person name="Han Y."/>
            <person name="Doddapaneni H."/>
            <person name="Worley K.C."/>
            <person name="Muzny D.M."/>
            <person name="Gibbs R.A."/>
            <person name="Richards S."/>
        </authorList>
    </citation>
    <scope>NUCLEOTIDE SEQUENCE</scope>
    <source>
        <strain evidence="8">HAZT.00-mixed</strain>
        <tissue evidence="8">Whole organism</tissue>
    </source>
</reference>
<dbReference type="Pfam" id="PF20520">
    <property type="entry name" value="Ac45-VOA1_TM"/>
    <property type="match status" value="1"/>
</dbReference>
<evidence type="ECO:0000256" key="4">
    <source>
        <dbReference type="ARBA" id="ARBA00022989"/>
    </source>
</evidence>
<dbReference type="GO" id="GO:0030641">
    <property type="term" value="P:regulation of cellular pH"/>
    <property type="evidence" value="ECO:0007669"/>
    <property type="project" value="TreeGrafter"/>
</dbReference>
<feature type="domain" description="V-type proton ATPase subunit S1/VOA1 transmembrane" evidence="7">
    <location>
        <begin position="26"/>
        <end position="64"/>
    </location>
</feature>
<proteinExistence type="inferred from homology"/>
<reference evidence="8" key="1">
    <citation type="submission" date="2014-08" db="EMBL/GenBank/DDBJ databases">
        <authorList>
            <person name="Murali S."/>
            <person name="Richards S."/>
            <person name="Bandaranaike D."/>
            <person name="Bellair M."/>
            <person name="Blankenburg K."/>
            <person name="Chao H."/>
            <person name="Dinh H."/>
            <person name="Doddapaneni H."/>
            <person name="Dugan-Rocha S."/>
            <person name="Elkadiri S."/>
            <person name="Gnanaolivu R."/>
            <person name="Hughes D."/>
            <person name="Lee S."/>
            <person name="Li M."/>
            <person name="Ming W."/>
            <person name="Munidasa M."/>
            <person name="Muniz J."/>
            <person name="Nguyen L."/>
            <person name="Osuji N."/>
            <person name="Pu L.-L."/>
            <person name="Puazo M."/>
            <person name="Skinner E."/>
            <person name="Qu C."/>
            <person name="Quiroz J."/>
            <person name="Raj R."/>
            <person name="Weissenberger G."/>
            <person name="Xin Y."/>
            <person name="Zou X."/>
            <person name="Han Y."/>
            <person name="Worley K."/>
            <person name="Muzny D."/>
            <person name="Gibbs R."/>
        </authorList>
    </citation>
    <scope>NUCLEOTIDE SEQUENCE</scope>
    <source>
        <strain evidence="8">HAZT.00-mixed</strain>
        <tissue evidence="8">Whole organism</tissue>
    </source>
</reference>
<keyword evidence="3 6" id="KW-0812">Transmembrane</keyword>
<dbReference type="Proteomes" id="UP000711488">
    <property type="component" value="Unassembled WGS sequence"/>
</dbReference>
<sequence>MHLPIPVEAFRTQITGKFSPTWDCVGFFTIGIWSGLLASLLAVFILAVGLGMLANIKTMDRFDDPKGKTIFVPNVD</sequence>
<dbReference type="InterPro" id="IPR046756">
    <property type="entry name" value="VAS1/VOA1_TM"/>
</dbReference>
<evidence type="ECO:0000256" key="6">
    <source>
        <dbReference type="SAM" id="Phobius"/>
    </source>
</evidence>
<comment type="subcellular location">
    <subcellularLocation>
        <location evidence="1">Membrane</location>
        <topology evidence="1">Single-pass membrane protein</topology>
    </subcellularLocation>
</comment>
<name>A0A6A0H397_HYAAZ</name>
<comment type="caution">
    <text evidence="8">The sequence shown here is derived from an EMBL/GenBank/DDBJ whole genome shotgun (WGS) entry which is preliminary data.</text>
</comment>
<dbReference type="GO" id="GO:0001671">
    <property type="term" value="F:ATPase activator activity"/>
    <property type="evidence" value="ECO:0007669"/>
    <property type="project" value="TreeGrafter"/>
</dbReference>